<accession>A0A7D5GIV5</accession>
<evidence type="ECO:0000313" key="2">
    <source>
        <dbReference type="Proteomes" id="UP000509241"/>
    </source>
</evidence>
<keyword evidence="2" id="KW-1185">Reference proteome</keyword>
<evidence type="ECO:0000313" key="1">
    <source>
        <dbReference type="EMBL" id="QLG50007.1"/>
    </source>
</evidence>
<protein>
    <submittedName>
        <fullName evidence="1">Uncharacterized protein</fullName>
    </submittedName>
</protein>
<dbReference type="KEGG" id="haly:HYG82_14655"/>
<name>A0A7D5GIV5_9EURY</name>
<dbReference type="EMBL" id="CP058601">
    <property type="protein sequence ID" value="QLG50007.1"/>
    <property type="molecule type" value="Genomic_DNA"/>
</dbReference>
<dbReference type="RefSeq" id="WP_179262099.1">
    <property type="nucleotide sequence ID" value="NZ_CP058601.1"/>
</dbReference>
<dbReference type="AlphaFoldDB" id="A0A7D5GIV5"/>
<proteinExistence type="predicted"/>
<gene>
    <name evidence="1" type="ORF">HYG82_14655</name>
</gene>
<dbReference type="Proteomes" id="UP000509241">
    <property type="component" value="Chromosome"/>
</dbReference>
<dbReference type="GeneID" id="56034556"/>
<organism evidence="1 2">
    <name type="scientific">Natrinema halophilum</name>
    <dbReference type="NCBI Taxonomy" id="1699371"/>
    <lineage>
        <taxon>Archaea</taxon>
        <taxon>Methanobacteriati</taxon>
        <taxon>Methanobacteriota</taxon>
        <taxon>Stenosarchaea group</taxon>
        <taxon>Halobacteria</taxon>
        <taxon>Halobacteriales</taxon>
        <taxon>Natrialbaceae</taxon>
        <taxon>Natrinema</taxon>
    </lineage>
</organism>
<reference evidence="1 2" key="1">
    <citation type="submission" date="2020-07" db="EMBL/GenBank/DDBJ databases">
        <authorList>
            <person name="Cui H."/>
        </authorList>
    </citation>
    <scope>NUCLEOTIDE SEQUENCE [LARGE SCALE GENOMIC DNA]</scope>
    <source>
        <strain evidence="1 2">YPL8</strain>
    </source>
</reference>
<sequence length="70" mass="7477">MAISNTVVAALNELPSPQTDTDDAAGVTEEATETRFQSSLGVPTLALRPIRQSLVLQGFTQRVEGNYGSR</sequence>